<dbReference type="Pfam" id="PF23649">
    <property type="entry name" value="FKBP15"/>
    <property type="match status" value="1"/>
</dbReference>
<dbReference type="InterPro" id="IPR001179">
    <property type="entry name" value="PPIase_FKBP_dom"/>
</dbReference>
<feature type="region of interest" description="Disordered" evidence="3">
    <location>
        <begin position="982"/>
        <end position="1311"/>
    </location>
</feature>
<sequence>MFGGDDDDDGDFLMPGGSSKLSSLFGMDRASNTGGNASLTYTAPKQPKKQKETASDPAAPKVLHAIAVQAFKYINGQYNKQGKLGAAVLGNHANNEYQILLYLSKKQQVSSTRITASFSFVVQANNYGTFYDDTRQNWSIMFESEQNALDFTKQIALSKVNSAGGNTDGVITQDMILGDGLALDNGDSVEVKYTGWIYSNHGLGKVFDSNANSDKSFRFKIGKGKVIKGWDEGVLGMKKGGKRLLIIPPFLAYGSTGMGNRVPPNSTLIFEVEIKKVKFSKDREDHSSSSSSPVVMATQDATESTATDSASEESVRARTASINEQLAATQPQTQSKAKLISRMAKMGQPMLPRMGSSATQADSVDSEVEDHTTHQAPAHPSIPAKPDNLQTVPQQPLLQQTEPVQQLPPQTVPSQPLTQPLTQPMQAAQPFPPQQLALYQSQPQMPAQPFPQYAGATPLTFQPPQPMAQVSQYGMAPTQQMPQVPQYSAMYPQSQPPQQQPVGSDMTTPMLLSETRQQQTEIRLAIGKLQDKIETVSSKIDHMHVQGSQSVAVSGQQGNMESGILMQNIQRIVQENERLKREMFEKSSRIEVQNEKISELLQRNQQFVEQSNVMIEQRNDSFKNTTAQSQARVLELEQEKVNLTTELSAATSRISTMQLEIANQRQAESDLKLQLQNTMATSHQTSDELHMLKTAKFECESKIEKLSQSLKEEKLDVKKYRSRLENLEEELSDLRSEKEILEKNLSDRKQKAAAEKRKSEEEIEELKRIHEPANDTGTQEEVESLRSKLRKQKTSTDAAAAEQVSQVEKELESQYAEKCQRLVAQNTDKHTRLYDELKEEKEEVVKKLQILEQKFSTLKSSHGEGDRKLDELQQQVDVMAEWKDKYEFLQRNNNAMKERYESRIQELSASLSAASVSMATSPTSPISGGFTRDEMVEEVKKIMNNVYYTLRKEFEVNQSYTGSEILATMLNTIKTVTMQLVGQQESKETDEESESEEETEEETDGGDDNDEDDDNDDDDDDEATEDDKVKVSQNPQEPGHQGPPTPPLPEDLGPPASPPPPPPLEEEESKPESESVVTDMYKTNQADEPEAAESDRQDEEDGDGDGGAVTETKDDDDEEQKSEEAASAATEDSQQPQEEKAEKSLPSQQDDPTDQAEGLVLKTTGSLEVDQPSEEENNAQLPESEQIAADLPSVASEETAAEPESSGQIDVDLPSVGSSDKMEEPQAEEAVQENAESPAPEDEKEDIDNIFGADGADAVEDTFGPEFTKEEEKEEEKKEDESSDEDVTKPKPPPPLFPDDDDDDDDLDWLN</sequence>
<evidence type="ECO:0000259" key="4">
    <source>
        <dbReference type="PROSITE" id="PS50059"/>
    </source>
</evidence>
<gene>
    <name evidence="6" type="primary">LOC100374077</name>
</gene>
<feature type="domain" description="PPIase FKBP-type" evidence="4">
    <location>
        <begin position="186"/>
        <end position="278"/>
    </location>
</feature>
<dbReference type="Proteomes" id="UP000694865">
    <property type="component" value="Unplaced"/>
</dbReference>
<evidence type="ECO:0000313" key="6">
    <source>
        <dbReference type="RefSeq" id="XP_006817309.1"/>
    </source>
</evidence>
<protein>
    <recommendedName>
        <fullName evidence="1">peptidylprolyl isomerase</fullName>
        <ecNumber evidence="1">5.2.1.8</ecNumber>
    </recommendedName>
</protein>
<feature type="compositionally biased region" description="Low complexity" evidence="3">
    <location>
        <begin position="288"/>
        <end position="309"/>
    </location>
</feature>
<reference evidence="6" key="1">
    <citation type="submission" date="2025-08" db="UniProtKB">
        <authorList>
            <consortium name="RefSeq"/>
        </authorList>
    </citation>
    <scope>IDENTIFICATION</scope>
    <source>
        <tissue evidence="6">Testes</tissue>
    </source>
</reference>
<feature type="compositionally biased region" description="Low complexity" evidence="3">
    <location>
        <begin position="1125"/>
        <end position="1135"/>
    </location>
</feature>
<dbReference type="Gene3D" id="3.10.50.40">
    <property type="match status" value="1"/>
</dbReference>
<feature type="region of interest" description="Disordered" evidence="3">
    <location>
        <begin position="280"/>
        <end position="390"/>
    </location>
</feature>
<evidence type="ECO:0000256" key="2">
    <source>
        <dbReference type="SAM" id="Coils"/>
    </source>
</evidence>
<dbReference type="PANTHER" id="PTHR44927">
    <property type="entry name" value="FK506-BINDING PROTEIN 15"/>
    <property type="match status" value="1"/>
</dbReference>
<evidence type="ECO:0000256" key="1">
    <source>
        <dbReference type="PROSITE-ProRule" id="PRU00277"/>
    </source>
</evidence>
<feature type="compositionally biased region" description="Acidic residues" evidence="3">
    <location>
        <begin position="1298"/>
        <end position="1311"/>
    </location>
</feature>
<evidence type="ECO:0000313" key="5">
    <source>
        <dbReference type="Proteomes" id="UP000694865"/>
    </source>
</evidence>
<feature type="region of interest" description="Disordered" evidence="3">
    <location>
        <begin position="403"/>
        <end position="427"/>
    </location>
</feature>
<feature type="compositionally biased region" description="Acidic residues" evidence="3">
    <location>
        <begin position="1087"/>
        <end position="1104"/>
    </location>
</feature>
<dbReference type="PROSITE" id="PS50059">
    <property type="entry name" value="FKBP_PPIASE"/>
    <property type="match status" value="1"/>
</dbReference>
<feature type="region of interest" description="Disordered" evidence="3">
    <location>
        <begin position="746"/>
        <end position="801"/>
    </location>
</feature>
<dbReference type="SUPFAM" id="SSF54534">
    <property type="entry name" value="FKBP-like"/>
    <property type="match status" value="1"/>
</dbReference>
<dbReference type="Pfam" id="PF00254">
    <property type="entry name" value="FKBP_C"/>
    <property type="match status" value="1"/>
</dbReference>
<organism evidence="5 6">
    <name type="scientific">Saccoglossus kowalevskii</name>
    <name type="common">Acorn worm</name>
    <dbReference type="NCBI Taxonomy" id="10224"/>
    <lineage>
        <taxon>Eukaryota</taxon>
        <taxon>Metazoa</taxon>
        <taxon>Hemichordata</taxon>
        <taxon>Enteropneusta</taxon>
        <taxon>Harrimaniidae</taxon>
        <taxon>Saccoglossus</taxon>
    </lineage>
</organism>
<feature type="compositionally biased region" description="Basic and acidic residues" evidence="3">
    <location>
        <begin position="1267"/>
        <end position="1280"/>
    </location>
</feature>
<evidence type="ECO:0000256" key="3">
    <source>
        <dbReference type="SAM" id="MobiDB-lite"/>
    </source>
</evidence>
<feature type="compositionally biased region" description="Low complexity" evidence="3">
    <location>
        <begin position="1193"/>
        <end position="1206"/>
    </location>
</feature>
<keyword evidence="1" id="KW-0413">Isomerase</keyword>
<keyword evidence="2" id="KW-0175">Coiled coil</keyword>
<feature type="coiled-coil region" evidence="2">
    <location>
        <begin position="827"/>
        <end position="906"/>
    </location>
</feature>
<dbReference type="EC" id="5.2.1.8" evidence="1"/>
<feature type="compositionally biased region" description="Polar residues" evidence="3">
    <location>
        <begin position="320"/>
        <end position="336"/>
    </location>
</feature>
<dbReference type="PANTHER" id="PTHR44927:SF1">
    <property type="entry name" value="FK506-BINDING PROTEIN 15"/>
    <property type="match status" value="1"/>
</dbReference>
<dbReference type="InterPro" id="IPR046357">
    <property type="entry name" value="PPIase_dom_sf"/>
</dbReference>
<feature type="compositionally biased region" description="Acidic residues" evidence="3">
    <location>
        <begin position="1239"/>
        <end position="1248"/>
    </location>
</feature>
<keyword evidence="5" id="KW-1185">Reference proteome</keyword>
<comment type="catalytic activity">
    <reaction evidence="1">
        <text>[protein]-peptidylproline (omega=180) = [protein]-peptidylproline (omega=0)</text>
        <dbReference type="Rhea" id="RHEA:16237"/>
        <dbReference type="Rhea" id="RHEA-COMP:10747"/>
        <dbReference type="Rhea" id="RHEA-COMP:10748"/>
        <dbReference type="ChEBI" id="CHEBI:83833"/>
        <dbReference type="ChEBI" id="CHEBI:83834"/>
        <dbReference type="EC" id="5.2.1.8"/>
    </reaction>
</comment>
<dbReference type="RefSeq" id="XP_006817309.1">
    <property type="nucleotide sequence ID" value="XM_006817246.1"/>
</dbReference>
<keyword evidence="1" id="KW-0697">Rotamase</keyword>
<accession>A0ABM0MBB8</accession>
<dbReference type="InterPro" id="IPR056598">
    <property type="entry name" value="FKBP-15_dom"/>
</dbReference>
<feature type="region of interest" description="Disordered" evidence="3">
    <location>
        <begin position="34"/>
        <end position="57"/>
    </location>
</feature>
<feature type="compositionally biased region" description="Basic and acidic residues" evidence="3">
    <location>
        <begin position="746"/>
        <end position="773"/>
    </location>
</feature>
<name>A0ABM0MBB8_SACKO</name>
<feature type="coiled-coil region" evidence="2">
    <location>
        <begin position="569"/>
        <end position="653"/>
    </location>
</feature>
<proteinExistence type="predicted"/>
<dbReference type="GeneID" id="100374077"/>
<feature type="compositionally biased region" description="Polar residues" evidence="3">
    <location>
        <begin position="34"/>
        <end position="43"/>
    </location>
</feature>
<feature type="compositionally biased region" description="Acidic residues" evidence="3">
    <location>
        <begin position="988"/>
        <end position="1025"/>
    </location>
</feature>